<proteinExistence type="predicted"/>
<gene>
    <name evidence="1" type="ORF">GOP47_0007648</name>
</gene>
<evidence type="ECO:0000313" key="2">
    <source>
        <dbReference type="Proteomes" id="UP000886520"/>
    </source>
</evidence>
<evidence type="ECO:0000313" key="1">
    <source>
        <dbReference type="EMBL" id="KAI5077824.1"/>
    </source>
</evidence>
<dbReference type="OrthoDB" id="1883719at2759"/>
<protein>
    <submittedName>
        <fullName evidence="1">Uncharacterized protein</fullName>
    </submittedName>
</protein>
<sequence>MYFAAAGLPVGFYTRGKRATLVAEAGEQQVPCSLTRSPLLLKINPCSCSCSHERANGVSNSSATPHCPQTRIAIEAFALAWGLHL</sequence>
<name>A0A9D4V1F7_ADICA</name>
<dbReference type="AlphaFoldDB" id="A0A9D4V1F7"/>
<dbReference type="EMBL" id="JABFUD020000007">
    <property type="protein sequence ID" value="KAI5077824.1"/>
    <property type="molecule type" value="Genomic_DNA"/>
</dbReference>
<reference evidence="1" key="1">
    <citation type="submission" date="2021-01" db="EMBL/GenBank/DDBJ databases">
        <title>Adiantum capillus-veneris genome.</title>
        <authorList>
            <person name="Fang Y."/>
            <person name="Liao Q."/>
        </authorList>
    </citation>
    <scope>NUCLEOTIDE SEQUENCE</scope>
    <source>
        <strain evidence="1">H3</strain>
        <tissue evidence="1">Leaf</tissue>
    </source>
</reference>
<organism evidence="1 2">
    <name type="scientific">Adiantum capillus-veneris</name>
    <name type="common">Maidenhair fern</name>
    <dbReference type="NCBI Taxonomy" id="13818"/>
    <lineage>
        <taxon>Eukaryota</taxon>
        <taxon>Viridiplantae</taxon>
        <taxon>Streptophyta</taxon>
        <taxon>Embryophyta</taxon>
        <taxon>Tracheophyta</taxon>
        <taxon>Polypodiopsida</taxon>
        <taxon>Polypodiidae</taxon>
        <taxon>Polypodiales</taxon>
        <taxon>Pteridineae</taxon>
        <taxon>Pteridaceae</taxon>
        <taxon>Vittarioideae</taxon>
        <taxon>Adiantum</taxon>
    </lineage>
</organism>
<accession>A0A9D4V1F7</accession>
<dbReference type="Proteomes" id="UP000886520">
    <property type="component" value="Chromosome 7"/>
</dbReference>
<comment type="caution">
    <text evidence="1">The sequence shown here is derived from an EMBL/GenBank/DDBJ whole genome shotgun (WGS) entry which is preliminary data.</text>
</comment>
<keyword evidence="2" id="KW-1185">Reference proteome</keyword>